<dbReference type="AlphaFoldDB" id="A0AAE9HYQ5"/>
<dbReference type="GO" id="GO:0009403">
    <property type="term" value="P:toxin biosynthetic process"/>
    <property type="evidence" value="ECO:0007669"/>
    <property type="project" value="InterPro"/>
</dbReference>
<dbReference type="Pfam" id="PF02674">
    <property type="entry name" value="Colicin_V"/>
    <property type="match status" value="1"/>
</dbReference>
<dbReference type="InterPro" id="IPR052719">
    <property type="entry name" value="CvpA-like"/>
</dbReference>
<keyword evidence="4 6" id="KW-0472">Membrane</keyword>
<reference evidence="7" key="1">
    <citation type="submission" date="2022-05" db="EMBL/GenBank/DDBJ databases">
        <title>Alysiella filiformis genome sequencing.</title>
        <authorList>
            <person name="Viehboeck T."/>
        </authorList>
    </citation>
    <scope>NUCLEOTIDE SEQUENCE</scope>
    <source>
        <strain evidence="7">DSM 2580</strain>
    </source>
</reference>
<dbReference type="PANTHER" id="PTHR36926">
    <property type="entry name" value="COLICIN V PRODUCTION PROTEIN"/>
    <property type="match status" value="1"/>
</dbReference>
<evidence type="ECO:0000313" key="7">
    <source>
        <dbReference type="EMBL" id="URD67621.1"/>
    </source>
</evidence>
<comment type="subcellular location">
    <subcellularLocation>
        <location evidence="1">Membrane</location>
        <topology evidence="1">Multi-pass membrane protein</topology>
    </subcellularLocation>
</comment>
<evidence type="ECO:0000256" key="4">
    <source>
        <dbReference type="ARBA" id="ARBA00023136"/>
    </source>
</evidence>
<organism evidence="7 8">
    <name type="scientific">Conchiformibius steedae DSM 2580</name>
    <dbReference type="NCBI Taxonomy" id="1121352"/>
    <lineage>
        <taxon>Bacteria</taxon>
        <taxon>Pseudomonadati</taxon>
        <taxon>Pseudomonadota</taxon>
        <taxon>Betaproteobacteria</taxon>
        <taxon>Neisseriales</taxon>
        <taxon>Neisseriaceae</taxon>
        <taxon>Conchiformibius</taxon>
    </lineage>
</organism>
<dbReference type="PANTHER" id="PTHR36926:SF1">
    <property type="entry name" value="COLICIN V PRODUCTION PROTEIN"/>
    <property type="match status" value="1"/>
</dbReference>
<feature type="compositionally biased region" description="Basic and acidic residues" evidence="5">
    <location>
        <begin position="182"/>
        <end position="191"/>
    </location>
</feature>
<evidence type="ECO:0000256" key="3">
    <source>
        <dbReference type="ARBA" id="ARBA00022989"/>
    </source>
</evidence>
<dbReference type="EMBL" id="CP097501">
    <property type="protein sequence ID" value="URD67621.1"/>
    <property type="molecule type" value="Genomic_DNA"/>
</dbReference>
<keyword evidence="3 6" id="KW-1133">Transmembrane helix</keyword>
<name>A0AAE9HYQ5_9NEIS</name>
<gene>
    <name evidence="7" type="ORF">LNQ82_00205</name>
</gene>
<feature type="region of interest" description="Disordered" evidence="5">
    <location>
        <begin position="165"/>
        <end position="191"/>
    </location>
</feature>
<evidence type="ECO:0000256" key="5">
    <source>
        <dbReference type="SAM" id="MobiDB-lite"/>
    </source>
</evidence>
<dbReference type="RefSeq" id="WP_051531986.1">
    <property type="nucleotide sequence ID" value="NZ_CP097501.1"/>
</dbReference>
<protein>
    <submittedName>
        <fullName evidence="7">CvpA family protein</fullName>
    </submittedName>
</protein>
<accession>A0AAE9HYQ5</accession>
<feature type="transmembrane region" description="Helical" evidence="6">
    <location>
        <begin position="32"/>
        <end position="50"/>
    </location>
</feature>
<evidence type="ECO:0000256" key="1">
    <source>
        <dbReference type="ARBA" id="ARBA00004141"/>
    </source>
</evidence>
<sequence length="191" mass="21191">MFTLFDLLAVGTITVCLLIATSRGLIDELFNFFGWIVSLILARMLASSVADAVLPTMQPRQMAVVCSFVIVFVGARLLQHFVRFALHSAISKAKLTNVNRMLGGLLGILKGILFVCLAVFVCSFSNLPYSDDWRDAHTSEFFENLVKGATPMLPEVFADQVHFPARDVNGSSEPPPRKPRRRPPEVEKLQP</sequence>
<evidence type="ECO:0000313" key="8">
    <source>
        <dbReference type="Proteomes" id="UP001056819"/>
    </source>
</evidence>
<dbReference type="Proteomes" id="UP001056819">
    <property type="component" value="Chromosome"/>
</dbReference>
<dbReference type="GO" id="GO:0016020">
    <property type="term" value="C:membrane"/>
    <property type="evidence" value="ECO:0007669"/>
    <property type="project" value="UniProtKB-SubCell"/>
</dbReference>
<evidence type="ECO:0000256" key="6">
    <source>
        <dbReference type="SAM" id="Phobius"/>
    </source>
</evidence>
<proteinExistence type="predicted"/>
<feature type="transmembrane region" description="Helical" evidence="6">
    <location>
        <begin position="62"/>
        <end position="82"/>
    </location>
</feature>
<feature type="transmembrane region" description="Helical" evidence="6">
    <location>
        <begin position="102"/>
        <end position="124"/>
    </location>
</feature>
<dbReference type="InterPro" id="IPR003825">
    <property type="entry name" value="Colicin-V_CvpA"/>
</dbReference>
<keyword evidence="2 6" id="KW-0812">Transmembrane</keyword>
<evidence type="ECO:0000256" key="2">
    <source>
        <dbReference type="ARBA" id="ARBA00022692"/>
    </source>
</evidence>